<dbReference type="InterPro" id="IPR000829">
    <property type="entry name" value="DAGK"/>
</dbReference>
<evidence type="ECO:0000256" key="14">
    <source>
        <dbReference type="ARBA" id="ARBA00022842"/>
    </source>
</evidence>
<feature type="binding site" evidence="22">
    <location>
        <position position="32"/>
    </location>
    <ligand>
        <name>ATP</name>
        <dbReference type="ChEBI" id="CHEBI:30616"/>
    </ligand>
</feature>
<dbReference type="HOGENOM" id="CLU_112343_3_3_5"/>
<dbReference type="Proteomes" id="UP000004659">
    <property type="component" value="Unassembled WGS sequence"/>
</dbReference>
<dbReference type="EC" id="2.7.1.107" evidence="3 24"/>
<dbReference type="GO" id="GO:0046872">
    <property type="term" value="F:metal ion binding"/>
    <property type="evidence" value="ECO:0007669"/>
    <property type="project" value="UniProtKB-KW"/>
</dbReference>
<evidence type="ECO:0000256" key="19">
    <source>
        <dbReference type="ARBA" id="ARBA00023264"/>
    </source>
</evidence>
<dbReference type="GO" id="GO:0004143">
    <property type="term" value="F:ATP-dependent diacylglycerol kinase activity"/>
    <property type="evidence" value="ECO:0007669"/>
    <property type="project" value="UniProtKB-EC"/>
</dbReference>
<comment type="catalytic activity">
    <reaction evidence="24">
        <text>a 1,2-diacyl-sn-glycerol + ATP = a 1,2-diacyl-sn-glycero-3-phosphate + ADP + H(+)</text>
        <dbReference type="Rhea" id="RHEA:10272"/>
        <dbReference type="ChEBI" id="CHEBI:15378"/>
        <dbReference type="ChEBI" id="CHEBI:17815"/>
        <dbReference type="ChEBI" id="CHEBI:30616"/>
        <dbReference type="ChEBI" id="CHEBI:58608"/>
        <dbReference type="ChEBI" id="CHEBI:456216"/>
        <dbReference type="EC" id="2.7.1.107"/>
    </reaction>
</comment>
<evidence type="ECO:0000256" key="11">
    <source>
        <dbReference type="ARBA" id="ARBA00022741"/>
    </source>
</evidence>
<keyword evidence="19 24" id="KW-1208">Phospholipid metabolism</keyword>
<evidence type="ECO:0000256" key="21">
    <source>
        <dbReference type="PIRSR" id="PIRSR600829-2"/>
    </source>
</evidence>
<feature type="binding site" evidence="23">
    <location>
        <position position="32"/>
    </location>
    <ligand>
        <name>a divalent metal cation</name>
        <dbReference type="ChEBI" id="CHEBI:60240"/>
    </ligand>
</feature>
<keyword evidence="16 24" id="KW-0443">Lipid metabolism</keyword>
<dbReference type="EMBL" id="EQ999546">
    <property type="protein sequence ID" value="EEZ31140.1"/>
    <property type="molecule type" value="Genomic_DNA"/>
</dbReference>
<evidence type="ECO:0000256" key="23">
    <source>
        <dbReference type="PIRSR" id="PIRSR600829-4"/>
    </source>
</evidence>
<dbReference type="AlphaFoldDB" id="A0A0E1X232"/>
<keyword evidence="12 24" id="KW-0418">Kinase</keyword>
<keyword evidence="7 24" id="KW-0997">Cell inner membrane</keyword>
<evidence type="ECO:0000256" key="18">
    <source>
        <dbReference type="ARBA" id="ARBA00023209"/>
    </source>
</evidence>
<feature type="binding site" evidence="21">
    <location>
        <begin position="34"/>
        <end position="38"/>
    </location>
    <ligand>
        <name>substrate</name>
    </ligand>
</feature>
<evidence type="ECO:0000256" key="6">
    <source>
        <dbReference type="ARBA" id="ARBA00022516"/>
    </source>
</evidence>
<comment type="cofactor">
    <cofactor evidence="23">
        <name>Mg(2+)</name>
        <dbReference type="ChEBI" id="CHEBI:18420"/>
    </cofactor>
    <text evidence="23">Mn(2+), Zn(2+), Cd(2+) and Co(2+) support activity to lesser extents.</text>
</comment>
<evidence type="ECO:0000256" key="3">
    <source>
        <dbReference type="ARBA" id="ARBA00012133"/>
    </source>
</evidence>
<evidence type="ECO:0000256" key="5">
    <source>
        <dbReference type="ARBA" id="ARBA00022475"/>
    </source>
</evidence>
<keyword evidence="13 22" id="KW-0067">ATP-binding</keyword>
<keyword evidence="15 24" id="KW-1133">Transmembrane helix</keyword>
<evidence type="ECO:0000256" key="20">
    <source>
        <dbReference type="PIRSR" id="PIRSR600829-1"/>
    </source>
</evidence>
<sequence length="126" mass="13965">MRDHSLPESFMQRILLAFLNSMRALKHLAGNEKAVQQELLLFLISLPVAGFLAPTWLAFLLMTGSILFLVLVEVLNTAIEATYDAVSLDFHEQIKIAKDCGSLAVLIAILFVAVIWAYIIATTYLA</sequence>
<feature type="active site" description="Proton acceptor" evidence="20">
    <location>
        <position position="73"/>
    </location>
</feature>
<comment type="caution">
    <text evidence="24">Lacks conserved residue(s) required for the propagation of feature annotation.</text>
</comment>
<organism evidence="25">
    <name type="scientific">Brucella pinnipedialis M292/94/1</name>
    <dbReference type="NCBI Taxonomy" id="520462"/>
    <lineage>
        <taxon>Bacteria</taxon>
        <taxon>Pseudomonadati</taxon>
        <taxon>Pseudomonadota</taxon>
        <taxon>Alphaproteobacteria</taxon>
        <taxon>Hyphomicrobiales</taxon>
        <taxon>Brucellaceae</taxon>
        <taxon>Brucella/Ochrobactrum group</taxon>
        <taxon>Brucella</taxon>
    </lineage>
</organism>
<keyword evidence="14 23" id="KW-0460">Magnesium</keyword>
<feature type="binding site" evidence="22">
    <location>
        <position position="13"/>
    </location>
    <ligand>
        <name>ATP</name>
        <dbReference type="ChEBI" id="CHEBI:30616"/>
    </ligand>
</feature>
<evidence type="ECO:0000256" key="4">
    <source>
        <dbReference type="ARBA" id="ARBA00017575"/>
    </source>
</evidence>
<dbReference type="PANTHER" id="PTHR34299:SF1">
    <property type="entry name" value="DIACYLGLYCEROL KINASE"/>
    <property type="match status" value="1"/>
</dbReference>
<comment type="similarity">
    <text evidence="2 24">Belongs to the bacterial diacylglycerol kinase family.</text>
</comment>
<comment type="subcellular location">
    <subcellularLocation>
        <location evidence="1 24">Cell inner membrane</location>
        <topology evidence="1 24">Multi-pass membrane protein</topology>
    </subcellularLocation>
</comment>
<protein>
    <recommendedName>
        <fullName evidence="4 24">Diacylglycerol kinase</fullName>
        <ecNumber evidence="3 24">2.7.1.107</ecNumber>
    </recommendedName>
</protein>
<dbReference type="InterPro" id="IPR036945">
    <property type="entry name" value="DAGK_sf"/>
</dbReference>
<name>A0A0E1X232_9HYPH</name>
<comment type="function">
    <text evidence="24">Catalyzes the ATP-dependent phosphorylation of sn-l,2-diacylglycerol (DAG) to phosphatidic acid. Involved in the recycling of diacylglycerol produced as a by-product during membrane-derived oligosaccharide (MDO) biosynthesis.</text>
</comment>
<keyword evidence="8 24" id="KW-0808">Transferase</keyword>
<reference evidence="25" key="1">
    <citation type="submission" date="2009-01" db="EMBL/GenBank/DDBJ databases">
        <title>The Genome Sequence of Brucella pinnipedialis M292/94/1.</title>
        <authorList>
            <consortium name="The Broad Institute Genome Sequencing Platform"/>
            <person name="Ward D."/>
            <person name="Young S.K."/>
            <person name="Kodira C.D."/>
            <person name="Zeng Q."/>
            <person name="Koehrsen M."/>
            <person name="Alvarado L."/>
            <person name="Berlin A."/>
            <person name="Borenstein D."/>
            <person name="Chen Z."/>
            <person name="Engels R."/>
            <person name="Freedman E."/>
            <person name="Gellesch M."/>
            <person name="Goldberg J."/>
            <person name="Griggs A."/>
            <person name="Gujja S."/>
            <person name="Heiman D."/>
            <person name="Hepburn T."/>
            <person name="Howarth C."/>
            <person name="Jen D."/>
            <person name="Larson L."/>
            <person name="Lewis B."/>
            <person name="Mehta T."/>
            <person name="Park D."/>
            <person name="Pearson M."/>
            <person name="Roberts A."/>
            <person name="Saif S."/>
            <person name="Shea T."/>
            <person name="Shenoy N."/>
            <person name="Sisk P."/>
            <person name="Stolte C."/>
            <person name="Sykes S."/>
            <person name="Walk T."/>
            <person name="White J."/>
            <person name="Yandava C."/>
            <person name="Whatmore A.M."/>
            <person name="Perrett L.L."/>
            <person name="O'Callaghan D."/>
            <person name="Nusbaum C."/>
            <person name="Galagan J."/>
            <person name="Birren B."/>
        </authorList>
    </citation>
    <scope>NUCLEOTIDE SEQUENCE [LARGE SCALE GENOMIC DNA]</scope>
    <source>
        <strain evidence="25">M292/94/1</strain>
    </source>
</reference>
<evidence type="ECO:0000256" key="16">
    <source>
        <dbReference type="ARBA" id="ARBA00023098"/>
    </source>
</evidence>
<keyword evidence="9 24" id="KW-0812">Transmembrane</keyword>
<feature type="binding site" evidence="21">
    <location>
        <position position="73"/>
    </location>
    <ligand>
        <name>substrate</name>
    </ligand>
</feature>
<evidence type="ECO:0000256" key="22">
    <source>
        <dbReference type="PIRSR" id="PIRSR600829-3"/>
    </source>
</evidence>
<evidence type="ECO:0000256" key="24">
    <source>
        <dbReference type="RuleBase" id="RU363065"/>
    </source>
</evidence>
<evidence type="ECO:0000256" key="1">
    <source>
        <dbReference type="ARBA" id="ARBA00004429"/>
    </source>
</evidence>
<keyword evidence="18" id="KW-0594">Phospholipid biosynthesis</keyword>
<dbReference type="InterPro" id="IPR033718">
    <property type="entry name" value="DAGK_prok"/>
</dbReference>
<feature type="binding site" evidence="21">
    <location>
        <position position="13"/>
    </location>
    <ligand>
        <name>substrate</name>
    </ligand>
</feature>
<evidence type="ECO:0000256" key="8">
    <source>
        <dbReference type="ARBA" id="ARBA00022679"/>
    </source>
</evidence>
<keyword evidence="5" id="KW-1003">Cell membrane</keyword>
<dbReference type="Pfam" id="PF01219">
    <property type="entry name" value="DAGK_prokar"/>
    <property type="match status" value="1"/>
</dbReference>
<feature type="binding site" evidence="21">
    <location>
        <position position="102"/>
    </location>
    <ligand>
        <name>substrate</name>
    </ligand>
</feature>
<feature type="binding site" evidence="22">
    <location>
        <position position="80"/>
    </location>
    <ligand>
        <name>ATP</name>
        <dbReference type="ChEBI" id="CHEBI:30616"/>
    </ligand>
</feature>
<dbReference type="PANTHER" id="PTHR34299">
    <property type="entry name" value="DIACYLGLYCEROL KINASE"/>
    <property type="match status" value="1"/>
</dbReference>
<keyword evidence="11 22" id="KW-0547">Nucleotide-binding</keyword>
<evidence type="ECO:0000256" key="2">
    <source>
        <dbReference type="ARBA" id="ARBA00005967"/>
    </source>
</evidence>
<evidence type="ECO:0000256" key="17">
    <source>
        <dbReference type="ARBA" id="ARBA00023136"/>
    </source>
</evidence>
<evidence type="ECO:0000256" key="13">
    <source>
        <dbReference type="ARBA" id="ARBA00022840"/>
    </source>
</evidence>
<dbReference type="Gene3D" id="1.10.287.3610">
    <property type="match status" value="1"/>
</dbReference>
<accession>A0A0E1X232</accession>
<evidence type="ECO:0000256" key="12">
    <source>
        <dbReference type="ARBA" id="ARBA00022777"/>
    </source>
</evidence>
<keyword evidence="6" id="KW-0444">Lipid biosynthesis</keyword>
<evidence type="ECO:0000313" key="25">
    <source>
        <dbReference type="EMBL" id="EEZ31140.1"/>
    </source>
</evidence>
<evidence type="ECO:0000256" key="10">
    <source>
        <dbReference type="ARBA" id="ARBA00022723"/>
    </source>
</evidence>
<keyword evidence="10 23" id="KW-0479">Metal-binding</keyword>
<gene>
    <name evidence="25" type="ORF">BALG_01260</name>
</gene>
<feature type="binding site" evidence="23">
    <location>
        <position position="80"/>
    </location>
    <ligand>
        <name>a divalent metal cation</name>
        <dbReference type="ChEBI" id="CHEBI:60240"/>
    </ligand>
</feature>
<evidence type="ECO:0000256" key="9">
    <source>
        <dbReference type="ARBA" id="ARBA00022692"/>
    </source>
</evidence>
<feature type="binding site" evidence="22">
    <location>
        <begin position="98"/>
        <end position="99"/>
    </location>
    <ligand>
        <name>ATP</name>
        <dbReference type="ChEBI" id="CHEBI:30616"/>
    </ligand>
</feature>
<dbReference type="CDD" id="cd14264">
    <property type="entry name" value="DAGK_IM"/>
    <property type="match status" value="1"/>
</dbReference>
<dbReference type="GO" id="GO:0006654">
    <property type="term" value="P:phosphatidic acid biosynthetic process"/>
    <property type="evidence" value="ECO:0007669"/>
    <property type="project" value="InterPro"/>
</dbReference>
<dbReference type="GO" id="GO:0005524">
    <property type="term" value="F:ATP binding"/>
    <property type="evidence" value="ECO:0007669"/>
    <property type="project" value="UniProtKB-KW"/>
</dbReference>
<keyword evidence="17 24" id="KW-0472">Membrane</keyword>
<dbReference type="GO" id="GO:0005886">
    <property type="term" value="C:plasma membrane"/>
    <property type="evidence" value="ECO:0007669"/>
    <property type="project" value="UniProtKB-SubCell"/>
</dbReference>
<proteinExistence type="inferred from homology"/>
<feature type="transmembrane region" description="Helical" evidence="24">
    <location>
        <begin position="103"/>
        <end position="125"/>
    </location>
</feature>
<evidence type="ECO:0000256" key="15">
    <source>
        <dbReference type="ARBA" id="ARBA00022989"/>
    </source>
</evidence>
<evidence type="ECO:0000256" key="7">
    <source>
        <dbReference type="ARBA" id="ARBA00022519"/>
    </source>
</evidence>